<reference evidence="1" key="1">
    <citation type="submission" date="2017-03" db="EMBL/GenBank/DDBJ databases">
        <title>The mitochondrial genome of the carnivorous plant Utricularia reniformis (Lentibulariaceae): structure, comparative analysis and evolutionary landmarks.</title>
        <authorList>
            <person name="Silva S.R."/>
            <person name="Alvarenga D.O."/>
            <person name="Michael T.P."/>
            <person name="Miranda V.F.O."/>
            <person name="Varani A.M."/>
        </authorList>
    </citation>
    <scope>NUCLEOTIDE SEQUENCE</scope>
</reference>
<geneLocation type="mitochondrion" evidence="1"/>
<proteinExistence type="predicted"/>
<dbReference type="AlphaFoldDB" id="A0A1Y0AZF3"/>
<organism evidence="1">
    <name type="scientific">Utricularia reniformis</name>
    <dbReference type="NCBI Taxonomy" id="192314"/>
    <lineage>
        <taxon>Eukaryota</taxon>
        <taxon>Viridiplantae</taxon>
        <taxon>Streptophyta</taxon>
        <taxon>Embryophyta</taxon>
        <taxon>Tracheophyta</taxon>
        <taxon>Spermatophyta</taxon>
        <taxon>Magnoliopsida</taxon>
        <taxon>eudicotyledons</taxon>
        <taxon>Gunneridae</taxon>
        <taxon>Pentapetalae</taxon>
        <taxon>asterids</taxon>
        <taxon>lamiids</taxon>
        <taxon>Lamiales</taxon>
        <taxon>Lentibulariaceae</taxon>
        <taxon>Utricularia</taxon>
    </lineage>
</organism>
<dbReference type="EMBL" id="KY774314">
    <property type="protein sequence ID" value="ART30511.1"/>
    <property type="molecule type" value="Genomic_DNA"/>
</dbReference>
<name>A0A1Y0AZF3_9LAMI</name>
<evidence type="ECO:0000313" key="1">
    <source>
        <dbReference type="EMBL" id="ART30511.1"/>
    </source>
</evidence>
<protein>
    <submittedName>
        <fullName evidence="1">Uncharacterized protein</fullName>
    </submittedName>
</protein>
<sequence>MSRRIRCVRIIWERFKDARLKGEGGKKLGVLSSDANTSFISSLIHICTY</sequence>
<accession>A0A1Y0AZF3</accession>
<keyword evidence="1" id="KW-0496">Mitochondrion</keyword>
<gene>
    <name evidence="1" type="ORF">AEK19_MT0232</name>
</gene>